<dbReference type="KEGG" id="ams:AMIS_28680"/>
<protein>
    <submittedName>
        <fullName evidence="7">Uncharacterized protein</fullName>
    </submittedName>
</protein>
<evidence type="ECO:0000256" key="6">
    <source>
        <dbReference type="SAM" id="Phobius"/>
    </source>
</evidence>
<dbReference type="GO" id="GO:0005886">
    <property type="term" value="C:plasma membrane"/>
    <property type="evidence" value="ECO:0007669"/>
    <property type="project" value="UniProtKB-SubCell"/>
</dbReference>
<dbReference type="RefSeq" id="WP_014442983.1">
    <property type="nucleotide sequence ID" value="NC_017093.1"/>
</dbReference>
<reference evidence="7 8" key="1">
    <citation type="submission" date="2012-02" db="EMBL/GenBank/DDBJ databases">
        <title>Complete genome sequence of Actinoplanes missouriensis 431 (= NBRC 102363).</title>
        <authorList>
            <person name="Ohnishi Y."/>
            <person name="Ishikawa J."/>
            <person name="Sekine M."/>
            <person name="Hosoyama A."/>
            <person name="Harada T."/>
            <person name="Narita H."/>
            <person name="Hata T."/>
            <person name="Konno Y."/>
            <person name="Tutikane K."/>
            <person name="Fujita N."/>
            <person name="Horinouchi S."/>
            <person name="Hayakawa M."/>
        </authorList>
    </citation>
    <scope>NUCLEOTIDE SEQUENCE [LARGE SCALE GENOMIC DNA]</scope>
    <source>
        <strain evidence="8">ATCC 14538 / DSM 43046 / CBS 188.64 / JCM 3121 / NBRC 102363 / NCIMB 12654 / NRRL B-3342 / UNCC 431</strain>
    </source>
</reference>
<dbReference type="HOGENOM" id="CLU_1559667_0_0_11"/>
<evidence type="ECO:0000256" key="5">
    <source>
        <dbReference type="ARBA" id="ARBA00023136"/>
    </source>
</evidence>
<dbReference type="PATRIC" id="fig|512565.3.peg.2871"/>
<feature type="transmembrane region" description="Helical" evidence="6">
    <location>
        <begin position="141"/>
        <end position="160"/>
    </location>
</feature>
<evidence type="ECO:0000256" key="2">
    <source>
        <dbReference type="ARBA" id="ARBA00022475"/>
    </source>
</evidence>
<organism evidence="7 8">
    <name type="scientific">Actinoplanes missouriensis (strain ATCC 14538 / DSM 43046 / CBS 188.64 / JCM 3121 / NBRC 102363 / NCIMB 12654 / NRRL B-3342 / UNCC 431)</name>
    <dbReference type="NCBI Taxonomy" id="512565"/>
    <lineage>
        <taxon>Bacteria</taxon>
        <taxon>Bacillati</taxon>
        <taxon>Actinomycetota</taxon>
        <taxon>Actinomycetes</taxon>
        <taxon>Micromonosporales</taxon>
        <taxon>Micromonosporaceae</taxon>
        <taxon>Actinoplanes</taxon>
    </lineage>
</organism>
<dbReference type="EMBL" id="AP012319">
    <property type="protein sequence ID" value="BAL88088.1"/>
    <property type="molecule type" value="Genomic_DNA"/>
</dbReference>
<dbReference type="Pfam" id="PF03706">
    <property type="entry name" value="LPG_synthase_TM"/>
    <property type="match status" value="1"/>
</dbReference>
<sequence length="171" mass="17727">MTKKVAAWLRTHGVRIAAGTAVVAAVAVALRGRVPDPVEVGNVLAAADPRWLVVAVLAHVVSQLAFARQQRTLLAALAAHVSRRVTLAITYSRSALSMVLPAGGAMSAAFAVRQYRHSGVSTPAGLVAAGAPHSAAAATVLGYRIATFWLLLPAGLAAYLRLRRVQAPALV</sequence>
<dbReference type="AlphaFoldDB" id="I0H501"/>
<keyword evidence="2" id="KW-1003">Cell membrane</keyword>
<evidence type="ECO:0000256" key="4">
    <source>
        <dbReference type="ARBA" id="ARBA00022989"/>
    </source>
</evidence>
<gene>
    <name evidence="7" type="ordered locus">AMIS_28680</name>
</gene>
<dbReference type="InterPro" id="IPR022791">
    <property type="entry name" value="L-PG_synthase/AglD"/>
</dbReference>
<dbReference type="STRING" id="512565.AMIS_28680"/>
<feature type="transmembrane region" description="Helical" evidence="6">
    <location>
        <begin position="12"/>
        <end position="30"/>
    </location>
</feature>
<dbReference type="PANTHER" id="PTHR39087">
    <property type="entry name" value="UPF0104 MEMBRANE PROTEIN MJ1595"/>
    <property type="match status" value="1"/>
</dbReference>
<feature type="transmembrane region" description="Helical" evidence="6">
    <location>
        <begin position="88"/>
        <end position="112"/>
    </location>
</feature>
<dbReference type="PANTHER" id="PTHR39087:SF2">
    <property type="entry name" value="UPF0104 MEMBRANE PROTEIN MJ1595"/>
    <property type="match status" value="1"/>
</dbReference>
<dbReference type="eggNOG" id="COG0392">
    <property type="taxonomic scope" value="Bacteria"/>
</dbReference>
<keyword evidence="8" id="KW-1185">Reference proteome</keyword>
<feature type="transmembrane region" description="Helical" evidence="6">
    <location>
        <begin position="50"/>
        <end position="67"/>
    </location>
</feature>
<proteinExistence type="predicted"/>
<keyword evidence="3 6" id="KW-0812">Transmembrane</keyword>
<keyword evidence="5 6" id="KW-0472">Membrane</keyword>
<accession>I0H501</accession>
<evidence type="ECO:0000256" key="3">
    <source>
        <dbReference type="ARBA" id="ARBA00022692"/>
    </source>
</evidence>
<evidence type="ECO:0000256" key="1">
    <source>
        <dbReference type="ARBA" id="ARBA00004651"/>
    </source>
</evidence>
<evidence type="ECO:0000313" key="8">
    <source>
        <dbReference type="Proteomes" id="UP000007882"/>
    </source>
</evidence>
<keyword evidence="4 6" id="KW-1133">Transmembrane helix</keyword>
<dbReference type="Proteomes" id="UP000007882">
    <property type="component" value="Chromosome"/>
</dbReference>
<comment type="subcellular location">
    <subcellularLocation>
        <location evidence="1">Cell membrane</location>
        <topology evidence="1">Multi-pass membrane protein</topology>
    </subcellularLocation>
</comment>
<evidence type="ECO:0000313" key="7">
    <source>
        <dbReference type="EMBL" id="BAL88088.1"/>
    </source>
</evidence>
<name>I0H501_ACTM4</name>